<evidence type="ECO:0000313" key="12">
    <source>
        <dbReference type="Proteomes" id="UP000048949"/>
    </source>
</evidence>
<feature type="binding site" evidence="9">
    <location>
        <position position="275"/>
    </location>
    <ligand>
        <name>GTP</name>
        <dbReference type="ChEBI" id="CHEBI:37565"/>
    </ligand>
</feature>
<dbReference type="GO" id="GO:0008270">
    <property type="term" value="F:zinc ion binding"/>
    <property type="evidence" value="ECO:0007669"/>
    <property type="project" value="UniProtKB-UniRule"/>
</dbReference>
<dbReference type="GO" id="GO:0005525">
    <property type="term" value="F:GTP binding"/>
    <property type="evidence" value="ECO:0007669"/>
    <property type="project" value="UniProtKB-KW"/>
</dbReference>
<feature type="binding site" evidence="9">
    <location>
        <begin position="210"/>
        <end position="214"/>
    </location>
    <ligand>
        <name>GTP</name>
        <dbReference type="ChEBI" id="CHEBI:37565"/>
    </ligand>
</feature>
<keyword evidence="5 9" id="KW-0378">Hydrolase</keyword>
<dbReference type="AlphaFoldDB" id="A0A0U1NKQ7"/>
<dbReference type="NCBIfam" id="NF001591">
    <property type="entry name" value="PRK00393.1"/>
    <property type="match status" value="1"/>
</dbReference>
<name>A0A0U1NKQ7_9RHOB</name>
<evidence type="ECO:0000259" key="10">
    <source>
        <dbReference type="Pfam" id="PF00925"/>
    </source>
</evidence>
<dbReference type="SUPFAM" id="SSF142695">
    <property type="entry name" value="RibA-like"/>
    <property type="match status" value="1"/>
</dbReference>
<keyword evidence="4 9" id="KW-0547">Nucleotide-binding</keyword>
<dbReference type="InterPro" id="IPR000926">
    <property type="entry name" value="RibA"/>
</dbReference>
<evidence type="ECO:0000313" key="11">
    <source>
        <dbReference type="EMBL" id="CRK75307.1"/>
    </source>
</evidence>
<feature type="binding site" evidence="9">
    <location>
        <position position="310"/>
    </location>
    <ligand>
        <name>GTP</name>
        <dbReference type="ChEBI" id="CHEBI:37565"/>
    </ligand>
</feature>
<dbReference type="EMBL" id="CVQV01000005">
    <property type="protein sequence ID" value="CRK75307.1"/>
    <property type="molecule type" value="Genomic_DNA"/>
</dbReference>
<keyword evidence="12" id="KW-1185">Reference proteome</keyword>
<dbReference type="InterPro" id="IPR032677">
    <property type="entry name" value="GTP_cyclohydro_II"/>
</dbReference>
<dbReference type="GO" id="GO:0003935">
    <property type="term" value="F:GTP cyclohydrolase II activity"/>
    <property type="evidence" value="ECO:0007669"/>
    <property type="project" value="UniProtKB-UniRule"/>
</dbReference>
<dbReference type="CDD" id="cd00641">
    <property type="entry name" value="GTP_cyclohydro2"/>
    <property type="match status" value="1"/>
</dbReference>
<feature type="binding site" evidence="9">
    <location>
        <begin position="253"/>
        <end position="255"/>
    </location>
    <ligand>
        <name>GTP</name>
        <dbReference type="ChEBI" id="CHEBI:37565"/>
    </ligand>
</feature>
<evidence type="ECO:0000256" key="1">
    <source>
        <dbReference type="ARBA" id="ARBA00004853"/>
    </source>
</evidence>
<dbReference type="Gene3D" id="3.40.50.10990">
    <property type="entry name" value="GTP cyclohydrolase II"/>
    <property type="match status" value="1"/>
</dbReference>
<feature type="active site" description="Nucleophile" evidence="9">
    <location>
        <position position="289"/>
    </location>
</feature>
<dbReference type="EC" id="3.5.4.25" evidence="9"/>
<dbReference type="UniPathway" id="UPA00275">
    <property type="reaction ID" value="UER00400"/>
</dbReference>
<keyword evidence="7 9" id="KW-0342">GTP-binding</keyword>
<organism evidence="11 12">
    <name type="scientific">Nereida ignava</name>
    <dbReference type="NCBI Taxonomy" id="282199"/>
    <lineage>
        <taxon>Bacteria</taxon>
        <taxon>Pseudomonadati</taxon>
        <taxon>Pseudomonadota</taxon>
        <taxon>Alphaproteobacteria</taxon>
        <taxon>Rhodobacterales</taxon>
        <taxon>Roseobacteraceae</taxon>
        <taxon>Nereida</taxon>
    </lineage>
</organism>
<dbReference type="PANTHER" id="PTHR21327">
    <property type="entry name" value="GTP CYCLOHYDROLASE II-RELATED"/>
    <property type="match status" value="1"/>
</dbReference>
<sequence length="355" mass="38062">MPFQPTPAQAKAQAHAALRIGLGVGIRDDDGLWVAFAAETLSPDQLSQALDLGGAELIITHRRAETLKTAAYFGDVARLAIQSDANLRWIRGVADPATDLSTPMKGPFRSLRDGDPRAHRAAILLCKAAHLLPAAVMVRVQSAEGLSILTASEVLAQADTAHYNDIVHAALPMAVSNEGRVHVFRPDDGSAEHYAIEVGKIDPNKPILTRLHSACFTGDLLGSLKCDCGPQLRGAMAQMGAQGAGILLYLNQEGRGIGLANKMRAYFLQDQGFDTVEANHRIGFEDDERDFRIGASILNKLGVGNIKLLTNNPNKVARMEDMGITVSERVPLIVGENPVNSAYLKTKAAKSGHLL</sequence>
<dbReference type="GO" id="GO:0005829">
    <property type="term" value="C:cytosol"/>
    <property type="evidence" value="ECO:0007669"/>
    <property type="project" value="TreeGrafter"/>
</dbReference>
<dbReference type="Proteomes" id="UP000048949">
    <property type="component" value="Unassembled WGS sequence"/>
</dbReference>
<dbReference type="HAMAP" id="MF_00179">
    <property type="entry name" value="RibA"/>
    <property type="match status" value="1"/>
</dbReference>
<evidence type="ECO:0000256" key="9">
    <source>
        <dbReference type="HAMAP-Rule" id="MF_00179"/>
    </source>
</evidence>
<keyword evidence="3 9" id="KW-0479">Metal-binding</keyword>
<evidence type="ECO:0000256" key="4">
    <source>
        <dbReference type="ARBA" id="ARBA00022741"/>
    </source>
</evidence>
<comment type="cofactor">
    <cofactor evidence="9">
        <name>Zn(2+)</name>
        <dbReference type="ChEBI" id="CHEBI:29105"/>
    </cofactor>
    <text evidence="9">Binds 1 zinc ion per subunit.</text>
</comment>
<comment type="pathway">
    <text evidence="1 9">Cofactor biosynthesis; riboflavin biosynthesis; 5-amino-6-(D-ribitylamino)uracil from GTP: step 1/4.</text>
</comment>
<evidence type="ECO:0000256" key="7">
    <source>
        <dbReference type="ARBA" id="ARBA00023134"/>
    </source>
</evidence>
<feature type="binding site" evidence="9">
    <location>
        <position position="228"/>
    </location>
    <ligand>
        <name>Zn(2+)</name>
        <dbReference type="ChEBI" id="CHEBI:29105"/>
        <note>catalytic</note>
    </ligand>
</feature>
<comment type="similarity">
    <text evidence="9">Belongs to the GTP cyclohydrolase II family.</text>
</comment>
<protein>
    <recommendedName>
        <fullName evidence="9">GTP cyclohydrolase-2</fullName>
        <ecNumber evidence="9">3.5.4.25</ecNumber>
    </recommendedName>
    <alternativeName>
        <fullName evidence="9">GTP cyclohydrolase II</fullName>
    </alternativeName>
</protein>
<keyword evidence="6 9" id="KW-0862">Zinc</keyword>
<dbReference type="OrthoDB" id="9793111at2"/>
<feature type="binding site" evidence="9">
    <location>
        <position position="226"/>
    </location>
    <ligand>
        <name>Zn(2+)</name>
        <dbReference type="ChEBI" id="CHEBI:29105"/>
        <note>catalytic</note>
    </ligand>
</feature>
<feature type="active site" description="Proton acceptor" evidence="9">
    <location>
        <position position="287"/>
    </location>
</feature>
<evidence type="ECO:0000256" key="5">
    <source>
        <dbReference type="ARBA" id="ARBA00022801"/>
    </source>
</evidence>
<gene>
    <name evidence="9 11" type="primary">ribA</name>
    <name evidence="11" type="ORF">NIG5292_01351</name>
</gene>
<reference evidence="11 12" key="1">
    <citation type="submission" date="2015-04" db="EMBL/GenBank/DDBJ databases">
        <authorList>
            <person name="Syromyatnikov M.Y."/>
            <person name="Popov V.N."/>
        </authorList>
    </citation>
    <scope>NUCLEOTIDE SEQUENCE [LARGE SCALE GENOMIC DNA]</scope>
    <source>
        <strain evidence="11 12">CECT 5292</strain>
    </source>
</reference>
<evidence type="ECO:0000256" key="2">
    <source>
        <dbReference type="ARBA" id="ARBA00022619"/>
    </source>
</evidence>
<keyword evidence="2 9" id="KW-0686">Riboflavin biosynthesis</keyword>
<evidence type="ECO:0000256" key="8">
    <source>
        <dbReference type="ARBA" id="ARBA00049295"/>
    </source>
</evidence>
<comment type="function">
    <text evidence="9">Catalyzes the conversion of GTP to 2,5-diamino-6-ribosylamino-4(3H)-pyrimidinone 5'-phosphate (DARP), formate and pyrophosphate.</text>
</comment>
<accession>A0A0U1NKQ7</accession>
<dbReference type="STRING" id="282199.GCA_001049735_01350"/>
<evidence type="ECO:0000256" key="6">
    <source>
        <dbReference type="ARBA" id="ARBA00022833"/>
    </source>
</evidence>
<dbReference type="FunFam" id="3.40.50.10990:FF:000002">
    <property type="entry name" value="GTP cyclohydrolase-2"/>
    <property type="match status" value="1"/>
</dbReference>
<evidence type="ECO:0000256" key="3">
    <source>
        <dbReference type="ARBA" id="ARBA00022723"/>
    </source>
</evidence>
<dbReference type="NCBIfam" id="TIGR00505">
    <property type="entry name" value="ribA"/>
    <property type="match status" value="1"/>
</dbReference>
<dbReference type="RefSeq" id="WP_048598692.1">
    <property type="nucleotide sequence ID" value="NZ_CBFHGK010000002.1"/>
</dbReference>
<dbReference type="PANTHER" id="PTHR21327:SF18">
    <property type="entry name" value="3,4-DIHYDROXY-2-BUTANONE 4-PHOSPHATE SYNTHASE"/>
    <property type="match status" value="1"/>
</dbReference>
<proteinExistence type="inferred from homology"/>
<comment type="catalytic activity">
    <reaction evidence="8 9">
        <text>GTP + 4 H2O = 2,5-diamino-6-hydroxy-4-(5-phosphoribosylamino)-pyrimidine + formate + 2 phosphate + 3 H(+)</text>
        <dbReference type="Rhea" id="RHEA:23704"/>
        <dbReference type="ChEBI" id="CHEBI:15377"/>
        <dbReference type="ChEBI" id="CHEBI:15378"/>
        <dbReference type="ChEBI" id="CHEBI:15740"/>
        <dbReference type="ChEBI" id="CHEBI:37565"/>
        <dbReference type="ChEBI" id="CHEBI:43474"/>
        <dbReference type="ChEBI" id="CHEBI:58614"/>
        <dbReference type="EC" id="3.5.4.25"/>
    </reaction>
</comment>
<feature type="binding site" evidence="9">
    <location>
        <position position="231"/>
    </location>
    <ligand>
        <name>GTP</name>
        <dbReference type="ChEBI" id="CHEBI:37565"/>
    </ligand>
</feature>
<feature type="domain" description="GTP cyclohydrolase II" evidence="10">
    <location>
        <begin position="168"/>
        <end position="331"/>
    </location>
</feature>
<feature type="binding site" evidence="9">
    <location>
        <position position="215"/>
    </location>
    <ligand>
        <name>Zn(2+)</name>
        <dbReference type="ChEBI" id="CHEBI:29105"/>
        <note>catalytic</note>
    </ligand>
</feature>
<dbReference type="InterPro" id="IPR036144">
    <property type="entry name" value="RibA-like_sf"/>
</dbReference>
<feature type="binding site" evidence="9">
    <location>
        <position position="315"/>
    </location>
    <ligand>
        <name>GTP</name>
        <dbReference type="ChEBI" id="CHEBI:37565"/>
    </ligand>
</feature>
<dbReference type="Pfam" id="PF00925">
    <property type="entry name" value="GTP_cyclohydro2"/>
    <property type="match status" value="1"/>
</dbReference>
<dbReference type="GO" id="GO:0009231">
    <property type="term" value="P:riboflavin biosynthetic process"/>
    <property type="evidence" value="ECO:0007669"/>
    <property type="project" value="UniProtKB-UniRule"/>
</dbReference>